<dbReference type="OrthoDB" id="649093at2"/>
<keyword evidence="4" id="KW-1003">Cell membrane</keyword>
<dbReference type="Proteomes" id="UP000295668">
    <property type="component" value="Unassembled WGS sequence"/>
</dbReference>
<keyword evidence="7" id="KW-0653">Protein transport</keyword>
<dbReference type="GO" id="GO:0030288">
    <property type="term" value="C:outer membrane-bounded periplasmic space"/>
    <property type="evidence" value="ECO:0007669"/>
    <property type="project" value="InterPro"/>
</dbReference>
<dbReference type="PANTHER" id="PTHR33446:SF2">
    <property type="entry name" value="PROTEIN TONB"/>
    <property type="match status" value="1"/>
</dbReference>
<evidence type="ECO:0000256" key="5">
    <source>
        <dbReference type="ARBA" id="ARBA00022519"/>
    </source>
</evidence>
<feature type="transmembrane region" description="Helical" evidence="11">
    <location>
        <begin position="39"/>
        <end position="57"/>
    </location>
</feature>
<keyword evidence="6 11" id="KW-0812">Transmembrane</keyword>
<dbReference type="EMBL" id="SJCY01000002">
    <property type="protein sequence ID" value="TDG37260.1"/>
    <property type="molecule type" value="Genomic_DNA"/>
</dbReference>
<evidence type="ECO:0000256" key="2">
    <source>
        <dbReference type="ARBA" id="ARBA00006555"/>
    </source>
</evidence>
<evidence type="ECO:0000256" key="11">
    <source>
        <dbReference type="SAM" id="Phobius"/>
    </source>
</evidence>
<dbReference type="NCBIfam" id="TIGR01352">
    <property type="entry name" value="tonB_Cterm"/>
    <property type="match status" value="1"/>
</dbReference>
<dbReference type="PROSITE" id="PS52015">
    <property type="entry name" value="TONB_CTD"/>
    <property type="match status" value="1"/>
</dbReference>
<evidence type="ECO:0000256" key="9">
    <source>
        <dbReference type="ARBA" id="ARBA00023136"/>
    </source>
</evidence>
<organism evidence="13 14">
    <name type="scientific">Pedobacter changchengzhani</name>
    <dbReference type="NCBI Taxonomy" id="2529274"/>
    <lineage>
        <taxon>Bacteria</taxon>
        <taxon>Pseudomonadati</taxon>
        <taxon>Bacteroidota</taxon>
        <taxon>Sphingobacteriia</taxon>
        <taxon>Sphingobacteriales</taxon>
        <taxon>Sphingobacteriaceae</taxon>
        <taxon>Pedobacter</taxon>
    </lineage>
</organism>
<keyword evidence="9 11" id="KW-0472">Membrane</keyword>
<dbReference type="SUPFAM" id="SSF74653">
    <property type="entry name" value="TolA/TonB C-terminal domain"/>
    <property type="match status" value="1"/>
</dbReference>
<evidence type="ECO:0000256" key="4">
    <source>
        <dbReference type="ARBA" id="ARBA00022475"/>
    </source>
</evidence>
<keyword evidence="14" id="KW-1185">Reference proteome</keyword>
<feature type="compositionally biased region" description="Basic and acidic residues" evidence="10">
    <location>
        <begin position="112"/>
        <end position="139"/>
    </location>
</feature>
<feature type="compositionally biased region" description="Pro residues" evidence="10">
    <location>
        <begin position="79"/>
        <end position="111"/>
    </location>
</feature>
<dbReference type="InterPro" id="IPR006260">
    <property type="entry name" value="TonB/TolA_C"/>
</dbReference>
<dbReference type="PANTHER" id="PTHR33446">
    <property type="entry name" value="PROTEIN TONB-RELATED"/>
    <property type="match status" value="1"/>
</dbReference>
<protein>
    <submittedName>
        <fullName evidence="13">Energy transducer TonB</fullName>
    </submittedName>
</protein>
<evidence type="ECO:0000256" key="8">
    <source>
        <dbReference type="ARBA" id="ARBA00022989"/>
    </source>
</evidence>
<dbReference type="InterPro" id="IPR003538">
    <property type="entry name" value="TonB"/>
</dbReference>
<keyword evidence="3" id="KW-0813">Transport</keyword>
<name>A0A4R5MN92_9SPHI</name>
<dbReference type="AlphaFoldDB" id="A0A4R5MN92"/>
<feature type="region of interest" description="Disordered" evidence="10">
    <location>
        <begin position="77"/>
        <end position="159"/>
    </location>
</feature>
<keyword evidence="8 11" id="KW-1133">Transmembrane helix</keyword>
<dbReference type="Pfam" id="PF03544">
    <property type="entry name" value="TonB_C"/>
    <property type="match status" value="1"/>
</dbReference>
<evidence type="ECO:0000313" key="13">
    <source>
        <dbReference type="EMBL" id="TDG37260.1"/>
    </source>
</evidence>
<gene>
    <name evidence="13" type="ORF">EZJ43_03830</name>
</gene>
<dbReference type="InterPro" id="IPR037682">
    <property type="entry name" value="TonB_C"/>
</dbReference>
<evidence type="ECO:0000313" key="14">
    <source>
        <dbReference type="Proteomes" id="UP000295668"/>
    </source>
</evidence>
<comment type="caution">
    <text evidence="13">The sequence shown here is derived from an EMBL/GenBank/DDBJ whole genome shotgun (WGS) entry which is preliminary data.</text>
</comment>
<comment type="similarity">
    <text evidence="2">Belongs to the TonB family.</text>
</comment>
<evidence type="ECO:0000256" key="3">
    <source>
        <dbReference type="ARBA" id="ARBA00022448"/>
    </source>
</evidence>
<dbReference type="GO" id="GO:0055085">
    <property type="term" value="P:transmembrane transport"/>
    <property type="evidence" value="ECO:0007669"/>
    <property type="project" value="InterPro"/>
</dbReference>
<evidence type="ECO:0000256" key="10">
    <source>
        <dbReference type="SAM" id="MobiDB-lite"/>
    </source>
</evidence>
<evidence type="ECO:0000256" key="7">
    <source>
        <dbReference type="ARBA" id="ARBA00022927"/>
    </source>
</evidence>
<dbReference type="PRINTS" id="PR01374">
    <property type="entry name" value="TONBPROTEIN"/>
</dbReference>
<feature type="domain" description="TonB C-terminal" evidence="12">
    <location>
        <begin position="184"/>
        <end position="275"/>
    </location>
</feature>
<dbReference type="GO" id="GO:0015891">
    <property type="term" value="P:siderophore transport"/>
    <property type="evidence" value="ECO:0007669"/>
    <property type="project" value="InterPro"/>
</dbReference>
<dbReference type="GO" id="GO:0098797">
    <property type="term" value="C:plasma membrane protein complex"/>
    <property type="evidence" value="ECO:0007669"/>
    <property type="project" value="TreeGrafter"/>
</dbReference>
<dbReference type="RefSeq" id="WP_133261352.1">
    <property type="nucleotide sequence ID" value="NZ_SJCY01000002.1"/>
</dbReference>
<sequence>MSKLDIFRKEWLDVVFAEKNKSYGAYQLRKTNASDTTRALVIGSFFFLLVFFSPKLYSLIKGSFTKEEVIEKAQEVVLAPPPPVDPKTPPPPPVEPPPPKVDQVKMPPPIVKPDEQVRDEPPTVEKLKEADPGQREIKGDPTAPDNIVISSAVGNGPRTEEKAAVEDNNVYDFVSIEKQPEFPGGIAKFYAYVGKNLKYPAMAVESNVQGKVFLSFVVEKDGKLTDITVTRGLGSGTDQEAIRVLKASPRWTPGIQNGKPVRVKYNININFTLQN</sequence>
<dbReference type="InterPro" id="IPR051045">
    <property type="entry name" value="TonB-dependent_transducer"/>
</dbReference>
<dbReference type="GO" id="GO:0015031">
    <property type="term" value="P:protein transport"/>
    <property type="evidence" value="ECO:0007669"/>
    <property type="project" value="UniProtKB-KW"/>
</dbReference>
<dbReference type="Gene3D" id="3.30.1150.10">
    <property type="match status" value="1"/>
</dbReference>
<keyword evidence="5" id="KW-0997">Cell inner membrane</keyword>
<accession>A0A4R5MN92</accession>
<dbReference type="GO" id="GO:0031992">
    <property type="term" value="F:energy transducer activity"/>
    <property type="evidence" value="ECO:0007669"/>
    <property type="project" value="InterPro"/>
</dbReference>
<evidence type="ECO:0000256" key="1">
    <source>
        <dbReference type="ARBA" id="ARBA00004383"/>
    </source>
</evidence>
<evidence type="ECO:0000259" key="12">
    <source>
        <dbReference type="PROSITE" id="PS52015"/>
    </source>
</evidence>
<comment type="subcellular location">
    <subcellularLocation>
        <location evidence="1">Cell inner membrane</location>
        <topology evidence="1">Single-pass membrane protein</topology>
        <orientation evidence="1">Periplasmic side</orientation>
    </subcellularLocation>
</comment>
<reference evidence="13 14" key="1">
    <citation type="submission" date="2019-02" db="EMBL/GenBank/DDBJ databases">
        <title>Pedobacter sp. nov., a novel speices isolated from soil of pinguins habitat in Antarcitica.</title>
        <authorList>
            <person name="He R.-H."/>
        </authorList>
    </citation>
    <scope>NUCLEOTIDE SEQUENCE [LARGE SCALE GENOMIC DNA]</scope>
    <source>
        <strain evidence="13 14">E01020</strain>
    </source>
</reference>
<evidence type="ECO:0000256" key="6">
    <source>
        <dbReference type="ARBA" id="ARBA00022692"/>
    </source>
</evidence>
<proteinExistence type="inferred from homology"/>